<keyword evidence="13" id="KW-1185">Reference proteome</keyword>
<keyword evidence="6" id="KW-0862">Zinc</keyword>
<evidence type="ECO:0000313" key="13">
    <source>
        <dbReference type="Proteomes" id="UP000830583"/>
    </source>
</evidence>
<dbReference type="GO" id="GO:0008237">
    <property type="term" value="F:metallopeptidase activity"/>
    <property type="evidence" value="ECO:0007669"/>
    <property type="project" value="UniProtKB-KW"/>
</dbReference>
<sequence>MKKITLITIMMLSFFSFGQQKTPVVFGKAISADAISPSGHVRCITTEYEKFLQESDPKRLTDAQFEAWIAPLIDQYRQLESVSSQSGGIITIPVVVHVIHNGQPVGTAPNITDAQVESQITVMNNDFRRLAGTPGFNNNPVGADTQIQFALAKVDPNGNPTNGINRVNLCEPSWSTADINGTVKPSTIWDPTQYMNMWSVNFSDQTLLGYAQFPNNSGLGGLQPNNGSASTDGVVANFATFGSIDYNDGTFLLSAPFNRGRTMTHEVGHFLGLKHIWGDGGCGVDDFCADTPASDAANYDCPTGHISCTTVDMIENYMDYTDDICMNIFTQNQKERMIVVMNNSPRRTTLKTSTKDQPIALFANDAEIIVENSCTSGGGSCSGSVQKVTIYNRGTSNLTSASIEYSIAGGPTQTYNWSGNLATHKFQTFDMPINATSSGSLNMSIINANGVTDQRASNNDALGDFVLPVAPTAYTTAQVVLTLQRDFYGSETTWNLKNSAGATIAQGGPYANSVGTLPALITQTINVPNNDCYVFTMNDSYGDGMCCGFGNGYYNLKTAQNVTIVDYTTGPFSSQVTPFVIGTLGTEDFSMLNSINLYPNPTSGILNIGISNEYELPSSFTIFNTLGQVIKHSKISSNSDLSISTDGFSNGVYFVKIEKNNESKTLQFIKN</sequence>
<keyword evidence="5" id="KW-0378">Hydrolase</keyword>
<dbReference type="Gene3D" id="3.40.390.10">
    <property type="entry name" value="Collagenase (Catalytic Domain)"/>
    <property type="match status" value="1"/>
</dbReference>
<evidence type="ECO:0000256" key="4">
    <source>
        <dbReference type="ARBA" id="ARBA00022729"/>
    </source>
</evidence>
<dbReference type="CDD" id="cd04275">
    <property type="entry name" value="ZnMc_pappalysin_like"/>
    <property type="match status" value="1"/>
</dbReference>
<comment type="similarity">
    <text evidence="1">Belongs to the peptidase M43B family.</text>
</comment>
<dbReference type="SUPFAM" id="SSF55486">
    <property type="entry name" value="Metalloproteases ('zincins'), catalytic domain"/>
    <property type="match status" value="1"/>
</dbReference>
<dbReference type="RefSeq" id="WP_248436662.1">
    <property type="nucleotide sequence ID" value="NZ_CP096205.1"/>
</dbReference>
<dbReference type="Proteomes" id="UP000830583">
    <property type="component" value="Chromosome"/>
</dbReference>
<evidence type="ECO:0000256" key="5">
    <source>
        <dbReference type="ARBA" id="ARBA00022801"/>
    </source>
</evidence>
<evidence type="ECO:0000256" key="2">
    <source>
        <dbReference type="ARBA" id="ARBA00022670"/>
    </source>
</evidence>
<feature type="domain" description="Peptidase M43 pregnancy-associated plasma-A" evidence="10">
    <location>
        <begin position="187"/>
        <end position="340"/>
    </location>
</feature>
<evidence type="ECO:0000256" key="9">
    <source>
        <dbReference type="SAM" id="SignalP"/>
    </source>
</evidence>
<evidence type="ECO:0000259" key="10">
    <source>
        <dbReference type="Pfam" id="PF05572"/>
    </source>
</evidence>
<organism evidence="12 13">
    <name type="scientific">Flavobacterium azooxidireducens</name>
    <dbReference type="NCBI Taxonomy" id="1871076"/>
    <lineage>
        <taxon>Bacteria</taxon>
        <taxon>Pseudomonadati</taxon>
        <taxon>Bacteroidota</taxon>
        <taxon>Flavobacteriia</taxon>
        <taxon>Flavobacteriales</taxon>
        <taxon>Flavobacteriaceae</taxon>
        <taxon>Flavobacterium</taxon>
    </lineage>
</organism>
<feature type="domain" description="Secretion system C-terminal sorting" evidence="11">
    <location>
        <begin position="597"/>
        <end position="665"/>
    </location>
</feature>
<dbReference type="InterPro" id="IPR008754">
    <property type="entry name" value="Peptidase_M43"/>
</dbReference>
<name>A0ABY4KIW1_9FLAO</name>
<keyword evidence="4 9" id="KW-0732">Signal</keyword>
<keyword evidence="2" id="KW-0645">Protease</keyword>
<dbReference type="Pfam" id="PF18962">
    <property type="entry name" value="Por_Secre_tail"/>
    <property type="match status" value="1"/>
</dbReference>
<gene>
    <name evidence="12" type="ORF">M0M57_08035</name>
</gene>
<reference evidence="12" key="1">
    <citation type="submission" date="2022-04" db="EMBL/GenBank/DDBJ databases">
        <title>Consumption of N2O by Flavobacterium azooxidireducens sp. nov. isolated from Decomposing Leaf Litter of Phragmites australis (Cav.).</title>
        <authorList>
            <person name="Behrendt U."/>
            <person name="Spanner T."/>
            <person name="Augustin J."/>
            <person name="Horn M.A."/>
            <person name="Kolb S."/>
            <person name="Ulrich A."/>
        </authorList>
    </citation>
    <scope>NUCLEOTIDE SEQUENCE</scope>
    <source>
        <strain evidence="12">IGB 4-14</strain>
    </source>
</reference>
<evidence type="ECO:0000259" key="11">
    <source>
        <dbReference type="Pfam" id="PF18962"/>
    </source>
</evidence>
<dbReference type="NCBIfam" id="TIGR04183">
    <property type="entry name" value="Por_Secre_tail"/>
    <property type="match status" value="1"/>
</dbReference>
<dbReference type="Pfam" id="PF05572">
    <property type="entry name" value="Peptidase_M43"/>
    <property type="match status" value="1"/>
</dbReference>
<keyword evidence="3" id="KW-0479">Metal-binding</keyword>
<evidence type="ECO:0000256" key="6">
    <source>
        <dbReference type="ARBA" id="ARBA00022833"/>
    </source>
</evidence>
<evidence type="ECO:0000313" key="12">
    <source>
        <dbReference type="EMBL" id="UPQ80777.1"/>
    </source>
</evidence>
<feature type="signal peptide" evidence="9">
    <location>
        <begin position="1"/>
        <end position="18"/>
    </location>
</feature>
<evidence type="ECO:0000256" key="1">
    <source>
        <dbReference type="ARBA" id="ARBA00008721"/>
    </source>
</evidence>
<dbReference type="EMBL" id="CP096205">
    <property type="protein sequence ID" value="UPQ80777.1"/>
    <property type="molecule type" value="Genomic_DNA"/>
</dbReference>
<accession>A0ABY4KIW1</accession>
<dbReference type="InterPro" id="IPR026444">
    <property type="entry name" value="Secre_tail"/>
</dbReference>
<keyword evidence="8" id="KW-1015">Disulfide bond</keyword>
<protein>
    <submittedName>
        <fullName evidence="12">M43 family zinc metalloprotease</fullName>
    </submittedName>
</protein>
<evidence type="ECO:0000256" key="8">
    <source>
        <dbReference type="ARBA" id="ARBA00023157"/>
    </source>
</evidence>
<evidence type="ECO:0000256" key="7">
    <source>
        <dbReference type="ARBA" id="ARBA00023049"/>
    </source>
</evidence>
<dbReference type="PANTHER" id="PTHR47466">
    <property type="match status" value="1"/>
</dbReference>
<proteinExistence type="inferred from homology"/>
<dbReference type="PANTHER" id="PTHR47466:SF1">
    <property type="entry name" value="METALLOPROTEASE MEP1 (AFU_ORTHOLOGUE AFUA_1G07730)-RELATED"/>
    <property type="match status" value="1"/>
</dbReference>
<evidence type="ECO:0000256" key="3">
    <source>
        <dbReference type="ARBA" id="ARBA00022723"/>
    </source>
</evidence>
<dbReference type="InterPro" id="IPR024079">
    <property type="entry name" value="MetalloPept_cat_dom_sf"/>
</dbReference>
<keyword evidence="7 12" id="KW-0482">Metalloprotease</keyword>
<feature type="chain" id="PRO_5046407328" evidence="9">
    <location>
        <begin position="19"/>
        <end position="671"/>
    </location>
</feature>